<dbReference type="InterPro" id="IPR019734">
    <property type="entry name" value="TPR_rpt"/>
</dbReference>
<dbReference type="Pfam" id="PF13181">
    <property type="entry name" value="TPR_8"/>
    <property type="match status" value="1"/>
</dbReference>
<proteinExistence type="predicted"/>
<keyword evidence="1" id="KW-0677">Repeat</keyword>
<feature type="repeat" description="TPR" evidence="3">
    <location>
        <begin position="548"/>
        <end position="581"/>
    </location>
</feature>
<name>A0A1M4YND8_9BACE</name>
<evidence type="ECO:0000256" key="2">
    <source>
        <dbReference type="ARBA" id="ARBA00022803"/>
    </source>
</evidence>
<evidence type="ECO:0000313" key="5">
    <source>
        <dbReference type="EMBL" id="SHF07173.1"/>
    </source>
</evidence>
<keyword evidence="6" id="KW-1185">Reference proteome</keyword>
<gene>
    <name evidence="5" type="ORF">SAMN05444405_10531</name>
</gene>
<reference evidence="5 6" key="1">
    <citation type="submission" date="2016-11" db="EMBL/GenBank/DDBJ databases">
        <authorList>
            <person name="Jaros S."/>
            <person name="Januszkiewicz K."/>
            <person name="Wedrychowicz H."/>
        </authorList>
    </citation>
    <scope>NUCLEOTIDE SEQUENCE [LARGE SCALE GENOMIC DNA]</scope>
    <source>
        <strain evidence="5 6">DSM 26991</strain>
    </source>
</reference>
<feature type="signal peptide" evidence="4">
    <location>
        <begin position="1"/>
        <end position="21"/>
    </location>
</feature>
<dbReference type="GO" id="GO:0009279">
    <property type="term" value="C:cell outer membrane"/>
    <property type="evidence" value="ECO:0007669"/>
    <property type="project" value="TreeGrafter"/>
</dbReference>
<dbReference type="EMBL" id="FQTV01000005">
    <property type="protein sequence ID" value="SHF07173.1"/>
    <property type="molecule type" value="Genomic_DNA"/>
</dbReference>
<dbReference type="PANTHER" id="PTHR44858">
    <property type="entry name" value="TETRATRICOPEPTIDE REPEAT PROTEIN 6"/>
    <property type="match status" value="1"/>
</dbReference>
<sequence>MRIRRTLLVFQFVCGFPIVVAAQQSSPVYSYVRSFENGKELFQQKNYSSARQVLKTFVQQKESADLIQEAEYMIACTSYELNEKDRIAQLRNYLNRYPDSHYANRINSLIASAYYFDRDYEAAVELFNKCNPEELSKEECQDVTFRMAMANMQKGDLVQAATWFRTLQYTGSKYSSDCVYYLAYIDYTKKEYDTALKGFLSLKGDLVYGELAPTFIGEIYLKQGKYEDAAREVQQCIDRYPQGKQVTQLQRILGEACYYSAQYSKAIDAFNKYLASTDTPSREALYLLGLSYYVTNVYSQAAETLGKVVTDKDALTQNAYLHLGFSYLQLSEKSKARMAFEQASASDFDLKVKELAFYNYALSIHETSYSAFGESVKVFEQFLNEFPSSVYAEKVSDYLVEVYMGSKSYAAALKSIEKISRPSVRIMEAKQNILFQLGTESFANADFSKAITYFDRSLEIGQYNSQTKANAYYWRGEAYYRQENFSQAGKDFQNYLQLTQAKGTEMYPLAHYNMGYVYFKQKNYSSALNWFQKYVAQNNSADQKTVLADAYNRIGDCYFYNREFTTARRNYAKAVLTDQSAGDYALYQDAFVAGLQKNYAEKVSLLDQLMQKYPSSQYLDNALYERGRAYVMQGNNQQAIASFKELLDRFPSSEMSKVGASEIGLLYYQNDNYDQAIQAYKKVITDYPGSDEARMAMRDLKSIYVDLNKVGEFATFTQSVSGMGTFDVTEQDSLTYQAAEKVYMKGNVENAKNSFISYLQSFPAGAFSPNAHYYLSSIYADQKNTALALEHSGKVLEYPDNEFTEEAMVMNASLLMNEKKYKEALPVYKRLKEKASTVENRSLAQTGILRSAYFAGESKDAINAATELLANKKLTPELVNEATYYRAKVYLALNEDKAAIKDLQTLAKDTRTLYGAEAKYLVAQLYFNTGQTALAEKEALNYIDQSTPHIYWLARSFVLLSDVYDSLGKKLDAKQYLLSLQQNYTEKDDIQEMINSRLAKLK</sequence>
<keyword evidence="2 3" id="KW-0802">TPR repeat</keyword>
<evidence type="ECO:0000256" key="3">
    <source>
        <dbReference type="PROSITE-ProRule" id="PRU00339"/>
    </source>
</evidence>
<feature type="chain" id="PRO_5012138104" evidence="4">
    <location>
        <begin position="22"/>
        <end position="1002"/>
    </location>
</feature>
<protein>
    <submittedName>
        <fullName evidence="5">Tetratricopeptide repeat-containing protein</fullName>
    </submittedName>
</protein>
<feature type="repeat" description="TPR" evidence="3">
    <location>
        <begin position="657"/>
        <end position="690"/>
    </location>
</feature>
<dbReference type="InterPro" id="IPR011990">
    <property type="entry name" value="TPR-like_helical_dom_sf"/>
</dbReference>
<feature type="repeat" description="TPR" evidence="3">
    <location>
        <begin position="469"/>
        <end position="502"/>
    </location>
</feature>
<dbReference type="SMART" id="SM00671">
    <property type="entry name" value="SEL1"/>
    <property type="match status" value="4"/>
</dbReference>
<dbReference type="InterPro" id="IPR050498">
    <property type="entry name" value="Ycf3"/>
</dbReference>
<dbReference type="STRING" id="1297750.SAMN05444405_10531"/>
<accession>A0A1M4YND8</accession>
<dbReference type="Gene3D" id="1.25.40.10">
    <property type="entry name" value="Tetratricopeptide repeat domain"/>
    <property type="match status" value="10"/>
</dbReference>
<keyword evidence="4" id="KW-0732">Signal</keyword>
<feature type="repeat" description="TPR" evidence="3">
    <location>
        <begin position="620"/>
        <end position="653"/>
    </location>
</feature>
<feature type="repeat" description="TPR" evidence="3">
    <location>
        <begin position="508"/>
        <end position="541"/>
    </location>
</feature>
<dbReference type="SMART" id="SM00028">
    <property type="entry name" value="TPR"/>
    <property type="match status" value="11"/>
</dbReference>
<evidence type="ECO:0000256" key="4">
    <source>
        <dbReference type="SAM" id="SignalP"/>
    </source>
</evidence>
<feature type="repeat" description="TPR" evidence="3">
    <location>
        <begin position="431"/>
        <end position="464"/>
    </location>
</feature>
<dbReference type="PROSITE" id="PS50005">
    <property type="entry name" value="TPR"/>
    <property type="match status" value="7"/>
</dbReference>
<evidence type="ECO:0000313" key="6">
    <source>
        <dbReference type="Proteomes" id="UP000184509"/>
    </source>
</evidence>
<organism evidence="5 6">
    <name type="scientific">Bacteroides luti</name>
    <dbReference type="NCBI Taxonomy" id="1297750"/>
    <lineage>
        <taxon>Bacteria</taxon>
        <taxon>Pseudomonadati</taxon>
        <taxon>Bacteroidota</taxon>
        <taxon>Bacteroidia</taxon>
        <taxon>Bacteroidales</taxon>
        <taxon>Bacteroidaceae</taxon>
        <taxon>Bacteroides</taxon>
    </lineage>
</organism>
<dbReference type="SUPFAM" id="SSF48452">
    <property type="entry name" value="TPR-like"/>
    <property type="match status" value="4"/>
</dbReference>
<evidence type="ECO:0000256" key="1">
    <source>
        <dbReference type="ARBA" id="ARBA00022737"/>
    </source>
</evidence>
<dbReference type="Pfam" id="PF13174">
    <property type="entry name" value="TPR_6"/>
    <property type="match status" value="1"/>
</dbReference>
<dbReference type="GO" id="GO:0046813">
    <property type="term" value="P:receptor-mediated virion attachment to host cell"/>
    <property type="evidence" value="ECO:0007669"/>
    <property type="project" value="TreeGrafter"/>
</dbReference>
<dbReference type="RefSeq" id="WP_073400516.1">
    <property type="nucleotide sequence ID" value="NZ_FQTV01000005.1"/>
</dbReference>
<dbReference type="InterPro" id="IPR006597">
    <property type="entry name" value="Sel1-like"/>
</dbReference>
<dbReference type="PANTHER" id="PTHR44858:SF1">
    <property type="entry name" value="UDP-N-ACETYLGLUCOSAMINE--PEPTIDE N-ACETYLGLUCOSAMINYLTRANSFERASE SPINDLY-RELATED"/>
    <property type="match status" value="1"/>
</dbReference>
<feature type="repeat" description="TPR" evidence="3">
    <location>
        <begin position="210"/>
        <end position="243"/>
    </location>
</feature>
<dbReference type="OrthoDB" id="9814448at2"/>
<dbReference type="Pfam" id="PF12895">
    <property type="entry name" value="ANAPC3"/>
    <property type="match status" value="1"/>
</dbReference>
<dbReference type="AlphaFoldDB" id="A0A1M4YND8"/>
<dbReference type="Pfam" id="PF13432">
    <property type="entry name" value="TPR_16"/>
    <property type="match status" value="3"/>
</dbReference>
<dbReference type="Proteomes" id="UP000184509">
    <property type="component" value="Unassembled WGS sequence"/>
</dbReference>